<feature type="compositionally biased region" description="Basic and acidic residues" evidence="1">
    <location>
        <begin position="213"/>
        <end position="226"/>
    </location>
</feature>
<protein>
    <submittedName>
        <fullName evidence="2">Unnamed protein product</fullName>
    </submittedName>
</protein>
<dbReference type="AlphaFoldDB" id="A0A9W6YUX5"/>
<accession>A0A9W6YUX5</accession>
<feature type="compositionally biased region" description="Acidic residues" evidence="1">
    <location>
        <begin position="126"/>
        <end position="147"/>
    </location>
</feature>
<feature type="compositionally biased region" description="Basic and acidic residues" evidence="1">
    <location>
        <begin position="179"/>
        <end position="188"/>
    </location>
</feature>
<dbReference type="Pfam" id="PF08203">
    <property type="entry name" value="RNA_polI_A14"/>
    <property type="match status" value="1"/>
</dbReference>
<dbReference type="Proteomes" id="UP001165063">
    <property type="component" value="Unassembled WGS sequence"/>
</dbReference>
<feature type="region of interest" description="Disordered" evidence="1">
    <location>
        <begin position="114"/>
        <end position="226"/>
    </location>
</feature>
<sequence>MSRPRFNRKSDINEPTICHTVKQMSLSLEQTQIFLDDFIAKCDNLQNINPTGESIIGGITGSSYFGPSGPTVSQLKRLQRSLRGLPPLLVASQPFGSKPAGTISTPKVNTKIVFDDVPKSNSKGDADDEDNEFPAYGDDDDDDDDDALPAYSKDDNEEDNTKDADVSLVSKTIDSLAEESDKKRKFDEVASEADTSSTKIDKEERKRLKKERRRAEKEAKKTKVDQ</sequence>
<dbReference type="EMBL" id="BSXU01000911">
    <property type="protein sequence ID" value="GMG22078.1"/>
    <property type="molecule type" value="Genomic_DNA"/>
</dbReference>
<evidence type="ECO:0000256" key="1">
    <source>
        <dbReference type="SAM" id="MobiDB-lite"/>
    </source>
</evidence>
<keyword evidence="3" id="KW-1185">Reference proteome</keyword>
<comment type="caution">
    <text evidence="2">The sequence shown here is derived from an EMBL/GenBank/DDBJ whole genome shotgun (WGS) entry which is preliminary data.</text>
</comment>
<dbReference type="InterPro" id="IPR013239">
    <property type="entry name" value="RNA_polI_Rpa14"/>
</dbReference>
<reference evidence="2" key="1">
    <citation type="submission" date="2023-04" db="EMBL/GenBank/DDBJ databases">
        <title>Ambrosiozyma monospora NBRC 1965.</title>
        <authorList>
            <person name="Ichikawa N."/>
            <person name="Sato H."/>
            <person name="Tonouchi N."/>
        </authorList>
    </citation>
    <scope>NUCLEOTIDE SEQUENCE</scope>
    <source>
        <strain evidence="2">NBRC 1965</strain>
    </source>
</reference>
<proteinExistence type="predicted"/>
<gene>
    <name evidence="2" type="ORF">Amon01_000247900</name>
</gene>
<organism evidence="2 3">
    <name type="scientific">Ambrosiozyma monospora</name>
    <name type="common">Yeast</name>
    <name type="synonym">Endomycopsis monosporus</name>
    <dbReference type="NCBI Taxonomy" id="43982"/>
    <lineage>
        <taxon>Eukaryota</taxon>
        <taxon>Fungi</taxon>
        <taxon>Dikarya</taxon>
        <taxon>Ascomycota</taxon>
        <taxon>Saccharomycotina</taxon>
        <taxon>Pichiomycetes</taxon>
        <taxon>Pichiales</taxon>
        <taxon>Pichiaceae</taxon>
        <taxon>Ambrosiozyma</taxon>
    </lineage>
</organism>
<evidence type="ECO:0000313" key="3">
    <source>
        <dbReference type="Proteomes" id="UP001165063"/>
    </source>
</evidence>
<dbReference type="Gene3D" id="6.10.250.3390">
    <property type="match status" value="1"/>
</dbReference>
<dbReference type="OrthoDB" id="4093689at2759"/>
<evidence type="ECO:0000313" key="2">
    <source>
        <dbReference type="EMBL" id="GMG22078.1"/>
    </source>
</evidence>
<name>A0A9W6YUX5_AMBMO</name>
<feature type="compositionally biased region" description="Basic and acidic residues" evidence="1">
    <location>
        <begin position="114"/>
        <end position="125"/>
    </location>
</feature>